<gene>
    <name evidence="6" type="ORF">BI350_15205</name>
</gene>
<keyword evidence="2" id="KW-0961">Cell wall biogenesis/degradation</keyword>
<dbReference type="GO" id="GO:0071555">
    <property type="term" value="P:cell wall organization"/>
    <property type="evidence" value="ECO:0007669"/>
    <property type="project" value="UniProtKB-KW"/>
</dbReference>
<keyword evidence="7" id="KW-1185">Reference proteome</keyword>
<dbReference type="Pfam" id="PF01520">
    <property type="entry name" value="Amidase_3"/>
    <property type="match status" value="1"/>
</dbReference>
<accession>A0A1D8JJ77</accession>
<evidence type="ECO:0000256" key="3">
    <source>
        <dbReference type="SAM" id="SignalP"/>
    </source>
</evidence>
<dbReference type="SUPFAM" id="SSF53187">
    <property type="entry name" value="Zn-dependent exopeptidases"/>
    <property type="match status" value="1"/>
</dbReference>
<dbReference type="AlphaFoldDB" id="A0A1D8JJ77"/>
<dbReference type="CDD" id="cd02696">
    <property type="entry name" value="MurNAc-LAA"/>
    <property type="match status" value="1"/>
</dbReference>
<dbReference type="PROSITE" id="PS51781">
    <property type="entry name" value="SH3B"/>
    <property type="match status" value="3"/>
</dbReference>
<evidence type="ECO:0000256" key="2">
    <source>
        <dbReference type="ARBA" id="ARBA00023316"/>
    </source>
</evidence>
<dbReference type="Pfam" id="PF00395">
    <property type="entry name" value="SLH"/>
    <property type="match status" value="3"/>
</dbReference>
<name>A0A1D8JJ77_9BACL</name>
<dbReference type="InterPro" id="IPR050695">
    <property type="entry name" value="N-acetylmuramoyl_amidase_3"/>
</dbReference>
<dbReference type="InterPro" id="IPR001119">
    <property type="entry name" value="SLH_dom"/>
</dbReference>
<dbReference type="Pfam" id="PF08239">
    <property type="entry name" value="SH3_3"/>
    <property type="match status" value="3"/>
</dbReference>
<dbReference type="GO" id="GO:0009253">
    <property type="term" value="P:peptidoglycan catabolic process"/>
    <property type="evidence" value="ECO:0007669"/>
    <property type="project" value="InterPro"/>
</dbReference>
<dbReference type="PANTHER" id="PTHR30404">
    <property type="entry name" value="N-ACETYLMURAMOYL-L-ALANINE AMIDASE"/>
    <property type="match status" value="1"/>
</dbReference>
<reference evidence="6 7" key="1">
    <citation type="submission" date="2016-09" db="EMBL/GenBank/DDBJ databases">
        <title>Complete genome sequence of the Lysinibacillus sphaericus LMG 22257, a specie of Bacillus with ureolytic activity that can effectively biodeposit calcium carbonate.</title>
        <authorList>
            <person name="Yan W."/>
        </authorList>
    </citation>
    <scope>NUCLEOTIDE SEQUENCE [LARGE SCALE GENOMIC DNA]</scope>
    <source>
        <strain evidence="6 7">LMG 22257</strain>
    </source>
</reference>
<feature type="domain" description="SLH" evidence="4">
    <location>
        <begin position="152"/>
        <end position="214"/>
    </location>
</feature>
<evidence type="ECO:0000313" key="7">
    <source>
        <dbReference type="Proteomes" id="UP000185746"/>
    </source>
</evidence>
<feature type="domain" description="SH3b" evidence="5">
    <location>
        <begin position="220"/>
        <end position="285"/>
    </location>
</feature>
<dbReference type="GO" id="GO:0030288">
    <property type="term" value="C:outer membrane-bounded periplasmic space"/>
    <property type="evidence" value="ECO:0007669"/>
    <property type="project" value="TreeGrafter"/>
</dbReference>
<evidence type="ECO:0000259" key="5">
    <source>
        <dbReference type="PROSITE" id="PS51781"/>
    </source>
</evidence>
<dbReference type="PANTHER" id="PTHR30404:SF0">
    <property type="entry name" value="N-ACETYLMURAMOYL-L-ALANINE AMIDASE AMIC"/>
    <property type="match status" value="1"/>
</dbReference>
<dbReference type="Gene3D" id="3.40.630.40">
    <property type="entry name" value="Zn-dependent exopeptidases"/>
    <property type="match status" value="1"/>
</dbReference>
<evidence type="ECO:0008006" key="8">
    <source>
        <dbReference type="Google" id="ProtNLM"/>
    </source>
</evidence>
<dbReference type="Gene3D" id="2.30.30.40">
    <property type="entry name" value="SH3 Domains"/>
    <property type="match status" value="3"/>
</dbReference>
<dbReference type="Proteomes" id="UP000185746">
    <property type="component" value="Chromosome"/>
</dbReference>
<dbReference type="GO" id="GO:0008745">
    <property type="term" value="F:N-acetylmuramoyl-L-alanine amidase activity"/>
    <property type="evidence" value="ECO:0007669"/>
    <property type="project" value="InterPro"/>
</dbReference>
<dbReference type="SMART" id="SM00646">
    <property type="entry name" value="Ami_3"/>
    <property type="match status" value="1"/>
</dbReference>
<dbReference type="SUPFAM" id="SSF50044">
    <property type="entry name" value="SH3-domain"/>
    <property type="match status" value="1"/>
</dbReference>
<dbReference type="InterPro" id="IPR036028">
    <property type="entry name" value="SH3-like_dom_sf"/>
</dbReference>
<feature type="signal peptide" evidence="3">
    <location>
        <begin position="1"/>
        <end position="25"/>
    </location>
</feature>
<dbReference type="EMBL" id="CP017560">
    <property type="protein sequence ID" value="AOV08757.1"/>
    <property type="molecule type" value="Genomic_DNA"/>
</dbReference>
<dbReference type="SMART" id="SM00287">
    <property type="entry name" value="SH3b"/>
    <property type="match status" value="3"/>
</dbReference>
<evidence type="ECO:0000259" key="4">
    <source>
        <dbReference type="PROSITE" id="PS51272"/>
    </source>
</evidence>
<keyword evidence="3" id="KW-0732">Signal</keyword>
<dbReference type="PROSITE" id="PS51272">
    <property type="entry name" value="SLH"/>
    <property type="match status" value="2"/>
</dbReference>
<evidence type="ECO:0000256" key="1">
    <source>
        <dbReference type="ARBA" id="ARBA00022801"/>
    </source>
</evidence>
<feature type="domain" description="SH3b" evidence="5">
    <location>
        <begin position="371"/>
        <end position="433"/>
    </location>
</feature>
<sequence length="619" mass="67892">MKKILQIAFSFVLLLFLAYPTPANANISFADVNKSDEFYEEVHYIANRGIISGYSENGKQLYKPRNNVTRAQASKMLVIATNNESQNGSNVTLRDVVPGSEQDYYIRKAIALGYFKPNSDGSFKPNEFVKRSELGTALAIAFKLNESVTLSKPLYFNDIKRTDNYAAHINGLYYAGVSRGNQGSYKPNSLLTRSHFALFVARAMESKFKLSASNPQPTIIGSGKSKVNNLNVRTSPSTSSGTVVGQLNQGEQFDVIDVHSNWVEIKYYNRPAFISKAKEYVEFLDADSKPVGAPTHLVKVKTGSLTLNIRTLPSINGAIIGTLKDSEVVEVYGEKNGWLLIRHNDIPGYISASYTEIVNAPSPGDSTPTGKLLGKVTVSSLNVRSGTGTSHPVIDTLTRGQKVEVAALNGYWATIKFNGKTGYVHKSYLKLLNQSASPLKDRIIVIDAGHGGSDPGASGNGIVEKHLTLDVAKRVEAKLNRAGAKVLMTRSGDTFPSLEQRTEFAKTNFAEVFVSIHGNAFTPSAHGAEVFYDKSTNPNGDESRILAQYIQNNIVRMTGMYDRGVKDAKFYVIRYNNVASVLVELGFMTNKSDAEKLKNNPDIFAEAIYQGLVQYYSAE</sequence>
<organism evidence="6 7">
    <name type="scientific">Sporosarcina ureilytica</name>
    <dbReference type="NCBI Taxonomy" id="298596"/>
    <lineage>
        <taxon>Bacteria</taxon>
        <taxon>Bacillati</taxon>
        <taxon>Bacillota</taxon>
        <taxon>Bacilli</taxon>
        <taxon>Bacillales</taxon>
        <taxon>Caryophanaceae</taxon>
        <taxon>Sporosarcina</taxon>
    </lineage>
</organism>
<feature type="domain" description="SLH" evidence="4">
    <location>
        <begin position="25"/>
        <end position="91"/>
    </location>
</feature>
<keyword evidence="1" id="KW-0378">Hydrolase</keyword>
<dbReference type="InterPro" id="IPR002508">
    <property type="entry name" value="MurNAc-LAA_cat"/>
</dbReference>
<dbReference type="RefSeq" id="WP_082295116.1">
    <property type="nucleotide sequence ID" value="NZ_CP017560.1"/>
</dbReference>
<dbReference type="KEGG" id="surl:BI350_15205"/>
<feature type="domain" description="SH3b" evidence="5">
    <location>
        <begin position="293"/>
        <end position="359"/>
    </location>
</feature>
<dbReference type="InterPro" id="IPR003646">
    <property type="entry name" value="SH3-like_bac-type"/>
</dbReference>
<protein>
    <recommendedName>
        <fullName evidence="8">N-acetylmuramoyl-L-alanine amidase</fullName>
    </recommendedName>
</protein>
<feature type="chain" id="PRO_5009109124" description="N-acetylmuramoyl-L-alanine amidase" evidence="3">
    <location>
        <begin position="26"/>
        <end position="619"/>
    </location>
</feature>
<proteinExistence type="predicted"/>
<evidence type="ECO:0000313" key="6">
    <source>
        <dbReference type="EMBL" id="AOV08757.1"/>
    </source>
</evidence>